<feature type="transmembrane region" description="Helical" evidence="1">
    <location>
        <begin position="12"/>
        <end position="30"/>
    </location>
</feature>
<evidence type="ECO:0000256" key="1">
    <source>
        <dbReference type="SAM" id="Phobius"/>
    </source>
</evidence>
<keyword evidence="1" id="KW-1133">Transmembrane helix</keyword>
<gene>
    <name evidence="2" type="ORF">UFOPK2423_00676</name>
</gene>
<feature type="transmembrane region" description="Helical" evidence="1">
    <location>
        <begin position="117"/>
        <end position="133"/>
    </location>
</feature>
<sequence>MKFLERPRIRTTLLSIWLISSAFYINRRGVGDLDSWWHTLIGDQIRQGVPLPRLGDSWSLYHDGHLWRTSQWITELLFSYLHSLFGWHGLILYRNIFGLLLFIWISREILRGRKFRIAFPLLVLTTFMVAPLVQERPALIGLLFTFALGRSAAIVLEKGVILKNDWWWIPVTVLWANLHGSWVLVPIALTLTALARIISAIAERSRIRIPWQLLALSAGTLIAGCLTPLGIRGILLPFQMADRASAFIVEWHRTRILDALTVPFVLLLLLAIAMFIKRRTWADLDLLFLVVAWTIFAFLAFRNLGPAFLIVLPLVLRRFFPAHSAHVSKIHWTIPPTLGLIAVLVVNPLSHVPTQSIGKYLASTGASYRVMNSYNSSGPLLVFGGAGISTMVDGRADRFPKMWMAEYLLAARDGVHVERYIDEYKLNAAVVEKASMAANVFRYRLKWKESIVEEKYVLFLKPYRSPASRA</sequence>
<dbReference type="EMBL" id="CAEZXN010000011">
    <property type="protein sequence ID" value="CAB4692564.1"/>
    <property type="molecule type" value="Genomic_DNA"/>
</dbReference>
<feature type="transmembrane region" description="Helical" evidence="1">
    <location>
        <begin position="209"/>
        <end position="235"/>
    </location>
</feature>
<proteinExistence type="predicted"/>
<evidence type="ECO:0000313" key="2">
    <source>
        <dbReference type="EMBL" id="CAB4692564.1"/>
    </source>
</evidence>
<protein>
    <submittedName>
        <fullName evidence="2">Unannotated protein</fullName>
    </submittedName>
</protein>
<keyword evidence="1" id="KW-0472">Membrane</keyword>
<organism evidence="2">
    <name type="scientific">freshwater metagenome</name>
    <dbReference type="NCBI Taxonomy" id="449393"/>
    <lineage>
        <taxon>unclassified sequences</taxon>
        <taxon>metagenomes</taxon>
        <taxon>ecological metagenomes</taxon>
    </lineage>
</organism>
<accession>A0A6J6P8D5</accession>
<keyword evidence="1" id="KW-0812">Transmembrane</keyword>
<feature type="transmembrane region" description="Helical" evidence="1">
    <location>
        <begin position="256"/>
        <end position="276"/>
    </location>
</feature>
<name>A0A6J6P8D5_9ZZZZ</name>
<dbReference type="AlphaFoldDB" id="A0A6J6P8D5"/>
<feature type="transmembrane region" description="Helical" evidence="1">
    <location>
        <begin position="168"/>
        <end position="189"/>
    </location>
</feature>
<feature type="transmembrane region" description="Helical" evidence="1">
    <location>
        <begin position="288"/>
        <end position="316"/>
    </location>
</feature>
<reference evidence="2" key="1">
    <citation type="submission" date="2020-05" db="EMBL/GenBank/DDBJ databases">
        <authorList>
            <person name="Chiriac C."/>
            <person name="Salcher M."/>
            <person name="Ghai R."/>
            <person name="Kavagutti S V."/>
        </authorList>
    </citation>
    <scope>NUCLEOTIDE SEQUENCE</scope>
</reference>
<feature type="transmembrane region" description="Helical" evidence="1">
    <location>
        <begin position="85"/>
        <end position="105"/>
    </location>
</feature>